<sequence length="119" mass="13889">MVPNKSDLMRHSQLKRFTVIYHPYGKGCISCAKPGSFTLTHMFIALSRLLNLPIKVMIPMVNGSNNYDWEMTNIILRPQQAYPERSTINLMWTSMALYTKPPTSKRPWDPKQACRWKKM</sequence>
<name>A0A9D4E8B9_DREPO</name>
<dbReference type="AlphaFoldDB" id="A0A9D4E8B9"/>
<reference evidence="1" key="1">
    <citation type="journal article" date="2019" name="bioRxiv">
        <title>The Genome of the Zebra Mussel, Dreissena polymorpha: A Resource for Invasive Species Research.</title>
        <authorList>
            <person name="McCartney M.A."/>
            <person name="Auch B."/>
            <person name="Kono T."/>
            <person name="Mallez S."/>
            <person name="Zhang Y."/>
            <person name="Obille A."/>
            <person name="Becker A."/>
            <person name="Abrahante J.E."/>
            <person name="Garbe J."/>
            <person name="Badalamenti J.P."/>
            <person name="Herman A."/>
            <person name="Mangelson H."/>
            <person name="Liachko I."/>
            <person name="Sullivan S."/>
            <person name="Sone E.D."/>
            <person name="Koren S."/>
            <person name="Silverstein K.A.T."/>
            <person name="Beckman K.B."/>
            <person name="Gohl D.M."/>
        </authorList>
    </citation>
    <scope>NUCLEOTIDE SEQUENCE</scope>
    <source>
        <strain evidence="1">Duluth1</strain>
        <tissue evidence="1">Whole animal</tissue>
    </source>
</reference>
<organism evidence="1 2">
    <name type="scientific">Dreissena polymorpha</name>
    <name type="common">Zebra mussel</name>
    <name type="synonym">Mytilus polymorpha</name>
    <dbReference type="NCBI Taxonomy" id="45954"/>
    <lineage>
        <taxon>Eukaryota</taxon>
        <taxon>Metazoa</taxon>
        <taxon>Spiralia</taxon>
        <taxon>Lophotrochozoa</taxon>
        <taxon>Mollusca</taxon>
        <taxon>Bivalvia</taxon>
        <taxon>Autobranchia</taxon>
        <taxon>Heteroconchia</taxon>
        <taxon>Euheterodonta</taxon>
        <taxon>Imparidentia</taxon>
        <taxon>Neoheterodontei</taxon>
        <taxon>Myida</taxon>
        <taxon>Dreissenoidea</taxon>
        <taxon>Dreissenidae</taxon>
        <taxon>Dreissena</taxon>
    </lineage>
</organism>
<gene>
    <name evidence="1" type="ORF">DPMN_176408</name>
</gene>
<dbReference type="EMBL" id="JAIWYP010000009">
    <property type="protein sequence ID" value="KAH3775013.1"/>
    <property type="molecule type" value="Genomic_DNA"/>
</dbReference>
<evidence type="ECO:0000313" key="1">
    <source>
        <dbReference type="EMBL" id="KAH3775013.1"/>
    </source>
</evidence>
<keyword evidence="2" id="KW-1185">Reference proteome</keyword>
<proteinExistence type="predicted"/>
<dbReference type="Proteomes" id="UP000828390">
    <property type="component" value="Unassembled WGS sequence"/>
</dbReference>
<protein>
    <submittedName>
        <fullName evidence="1">Uncharacterized protein</fullName>
    </submittedName>
</protein>
<reference evidence="1" key="2">
    <citation type="submission" date="2020-11" db="EMBL/GenBank/DDBJ databases">
        <authorList>
            <person name="McCartney M.A."/>
            <person name="Auch B."/>
            <person name="Kono T."/>
            <person name="Mallez S."/>
            <person name="Becker A."/>
            <person name="Gohl D.M."/>
            <person name="Silverstein K.A.T."/>
            <person name="Koren S."/>
            <person name="Bechman K.B."/>
            <person name="Herman A."/>
            <person name="Abrahante J.E."/>
            <person name="Garbe J."/>
        </authorList>
    </citation>
    <scope>NUCLEOTIDE SEQUENCE</scope>
    <source>
        <strain evidence="1">Duluth1</strain>
        <tissue evidence="1">Whole animal</tissue>
    </source>
</reference>
<accession>A0A9D4E8B9</accession>
<evidence type="ECO:0000313" key="2">
    <source>
        <dbReference type="Proteomes" id="UP000828390"/>
    </source>
</evidence>
<comment type="caution">
    <text evidence="1">The sequence shown here is derived from an EMBL/GenBank/DDBJ whole genome shotgun (WGS) entry which is preliminary data.</text>
</comment>